<accession>A0A166AR58</accession>
<name>A0A166AR58_9EURY</name>
<dbReference type="PANTHER" id="PTHR43303">
    <property type="entry name" value="NADPH DEHYDROGENASE C23G7.10C-RELATED"/>
    <property type="match status" value="1"/>
</dbReference>
<evidence type="ECO:0000256" key="3">
    <source>
        <dbReference type="ARBA" id="ARBA00022643"/>
    </source>
</evidence>
<dbReference type="OrthoDB" id="122964at2157"/>
<dbReference type="Proteomes" id="UP000077245">
    <property type="component" value="Unassembled WGS sequence"/>
</dbReference>
<dbReference type="AlphaFoldDB" id="A0A166AR58"/>
<evidence type="ECO:0000313" key="8">
    <source>
        <dbReference type="Proteomes" id="UP000077245"/>
    </source>
</evidence>
<dbReference type="EC" id="1.-.-.-" evidence="7"/>
<evidence type="ECO:0000256" key="1">
    <source>
        <dbReference type="ARBA" id="ARBA00001917"/>
    </source>
</evidence>
<dbReference type="PANTHER" id="PTHR43303:SF4">
    <property type="entry name" value="NADPH DEHYDROGENASE C23G7.10C-RELATED"/>
    <property type="match status" value="1"/>
</dbReference>
<comment type="cofactor">
    <cofactor evidence="1">
        <name>FMN</name>
        <dbReference type="ChEBI" id="CHEBI:58210"/>
    </cofactor>
</comment>
<sequence>MTKFNDSLSIRGNVLKNRIVMLPMRTFSFNGDEGNFYGQEHIDHYTKAAKGGTGLIILEATDVSGVLTEENQWTKYCQNVLKTIAYNTKFYGAKVMMQLFCGGDKTVDINKIPKENIEKKQKEMLEAAIKSYKLGFDGVEYHFAHGFYLCKFLDSRENKRDDNFGGSLEKRIKILTDILAKIRENTGDNFIVGVRMGLYMPNNEEGIATAKLLEEKGVDFLDITFGMEEPANNVPSDFELSHIAYSGYIIKQNVNIPVIGVYHLRTPEEIEILLKNEYADLAGVGRGILADPDFTKHLSYKKDLKKCLGCNPCFWYEDHTKCPAHTIHNILNK</sequence>
<gene>
    <name evidence="7" type="ORF">MBCUR_10610</name>
</gene>
<evidence type="ECO:0000256" key="5">
    <source>
        <dbReference type="ARBA" id="ARBA00023002"/>
    </source>
</evidence>
<comment type="caution">
    <text evidence="7">The sequence shown here is derived from an EMBL/GenBank/DDBJ whole genome shotgun (WGS) entry which is preliminary data.</text>
</comment>
<keyword evidence="4" id="KW-0521">NADP</keyword>
<dbReference type="GO" id="GO:0003959">
    <property type="term" value="F:NADPH dehydrogenase activity"/>
    <property type="evidence" value="ECO:0007669"/>
    <property type="project" value="InterPro"/>
</dbReference>
<dbReference type="InterPro" id="IPR013785">
    <property type="entry name" value="Aldolase_TIM"/>
</dbReference>
<protein>
    <submittedName>
        <fullName evidence="7">NADH oxidase</fullName>
        <ecNumber evidence="7">1.-.-.-</ecNumber>
    </submittedName>
</protein>
<keyword evidence="2" id="KW-0285">Flavoprotein</keyword>
<dbReference type="RefSeq" id="WP_067091197.1">
    <property type="nucleotide sequence ID" value="NZ_LWMV01000168.1"/>
</dbReference>
<dbReference type="PATRIC" id="fig|49547.3.peg.1133"/>
<keyword evidence="3" id="KW-0288">FMN</keyword>
<dbReference type="GO" id="GO:0010181">
    <property type="term" value="F:FMN binding"/>
    <property type="evidence" value="ECO:0007669"/>
    <property type="project" value="InterPro"/>
</dbReference>
<evidence type="ECO:0000256" key="4">
    <source>
        <dbReference type="ARBA" id="ARBA00022857"/>
    </source>
</evidence>
<feature type="domain" description="NADH:flavin oxidoreductase/NADH oxidase N-terminal" evidence="6">
    <location>
        <begin position="111"/>
        <end position="301"/>
    </location>
</feature>
<proteinExistence type="predicted"/>
<dbReference type="SUPFAM" id="SSF51395">
    <property type="entry name" value="FMN-linked oxidoreductases"/>
    <property type="match status" value="1"/>
</dbReference>
<dbReference type="CDD" id="cd02803">
    <property type="entry name" value="OYE_like_FMN_family"/>
    <property type="match status" value="1"/>
</dbReference>
<keyword evidence="8" id="KW-1185">Reference proteome</keyword>
<evidence type="ECO:0000256" key="2">
    <source>
        <dbReference type="ARBA" id="ARBA00022630"/>
    </source>
</evidence>
<dbReference type="InterPro" id="IPR001155">
    <property type="entry name" value="OxRdtase_FMN_N"/>
</dbReference>
<evidence type="ECO:0000259" key="6">
    <source>
        <dbReference type="Pfam" id="PF00724"/>
    </source>
</evidence>
<dbReference type="STRING" id="49547.MBCUR_10610"/>
<dbReference type="Pfam" id="PF00724">
    <property type="entry name" value="Oxidored_FMN"/>
    <property type="match status" value="1"/>
</dbReference>
<dbReference type="Gene3D" id="3.20.20.70">
    <property type="entry name" value="Aldolase class I"/>
    <property type="match status" value="1"/>
</dbReference>
<dbReference type="EMBL" id="LWMV01000168">
    <property type="protein sequence ID" value="KZX12369.1"/>
    <property type="molecule type" value="Genomic_DNA"/>
</dbReference>
<evidence type="ECO:0000313" key="7">
    <source>
        <dbReference type="EMBL" id="KZX12369.1"/>
    </source>
</evidence>
<dbReference type="GO" id="GO:0050661">
    <property type="term" value="F:NADP binding"/>
    <property type="evidence" value="ECO:0007669"/>
    <property type="project" value="InterPro"/>
</dbReference>
<reference evidence="7 8" key="1">
    <citation type="submission" date="2016-04" db="EMBL/GenBank/DDBJ databases">
        <title>Genome sequence of Methanobrevibacter curvatus DSM 11111.</title>
        <authorList>
            <person name="Poehlein A."/>
            <person name="Seedorf H."/>
            <person name="Daniel R."/>
        </authorList>
    </citation>
    <scope>NUCLEOTIDE SEQUENCE [LARGE SCALE GENOMIC DNA]</scope>
    <source>
        <strain evidence="7 8">DSM 11111</strain>
    </source>
</reference>
<keyword evidence="5 7" id="KW-0560">Oxidoreductase</keyword>
<organism evidence="7 8">
    <name type="scientific">Methanobrevibacter curvatus</name>
    <dbReference type="NCBI Taxonomy" id="49547"/>
    <lineage>
        <taxon>Archaea</taxon>
        <taxon>Methanobacteriati</taxon>
        <taxon>Methanobacteriota</taxon>
        <taxon>Methanomada group</taxon>
        <taxon>Methanobacteria</taxon>
        <taxon>Methanobacteriales</taxon>
        <taxon>Methanobacteriaceae</taxon>
        <taxon>Methanobrevibacter</taxon>
    </lineage>
</organism>
<dbReference type="InterPro" id="IPR044152">
    <property type="entry name" value="YqjM-like"/>
</dbReference>